<organism evidence="5 6">
    <name type="scientific">Guopingia tenuis</name>
    <dbReference type="NCBI Taxonomy" id="2763656"/>
    <lineage>
        <taxon>Bacteria</taxon>
        <taxon>Bacillati</taxon>
        <taxon>Bacillota</taxon>
        <taxon>Clostridia</taxon>
        <taxon>Christensenellales</taxon>
        <taxon>Christensenellaceae</taxon>
        <taxon>Guopingia</taxon>
    </lineage>
</organism>
<dbReference type="InterPro" id="IPR012332">
    <property type="entry name" value="Autotransporter_pectin_lyase_C"/>
</dbReference>
<dbReference type="Pfam" id="PF00801">
    <property type="entry name" value="PKD"/>
    <property type="match status" value="1"/>
</dbReference>
<feature type="transmembrane region" description="Helical" evidence="2">
    <location>
        <begin position="1031"/>
        <end position="1052"/>
    </location>
</feature>
<proteinExistence type="predicted"/>
<protein>
    <submittedName>
        <fullName evidence="5">PKD domain-containing protein</fullName>
    </submittedName>
</protein>
<dbReference type="Gene3D" id="2.160.20.20">
    <property type="match status" value="1"/>
</dbReference>
<gene>
    <name evidence="5" type="ORF">H8693_04580</name>
</gene>
<feature type="region of interest" description="Disordered" evidence="1">
    <location>
        <begin position="1005"/>
        <end position="1026"/>
    </location>
</feature>
<sequence>MKNKGIKKIFAALLAAAVALSLSVPAFALPKENGAQVYLNGVSGQDSNDGTTAQQAVRTLQKALELAGDGGTILVTGYVMLEDAGEITLNNVTIKRDVSYGQSGSGLSRIQMLWLRGDTTLTLGEGAILDGGNTGEGSPIIQIEASGSGNTILNIGPGAVLQNNKYTAVSVRGTSDAAKGIVNMTGGAIQNNEGDASGDAAAAVNIGNYGVFYLRGGEIKDNYTEGWGPGGMEIGSGGSLYMSGGSIKNNETLEGGGGLLNYYGYAELTGGRIEGNTAYYGGGIAMLGPATTVLDGTVIAGNRTDGNGAAVYLEGLSSGECRFIMKSGSITGNTTTDGDGAGIYGWANSRPTVIEIQGGTISGNTTQWSGEAVYLGGREGYTAAATLELSGSPQIAGDVFLNDDLFPDAKVDIIGEFTPVQPVEIDDTSWTDYRTVAVYAAGLTPNMQHFTTDPQRINNGLILDGQEIKSINLKTVIIREKDGSVNYGNLQVLPDTRIDPAKLPSIARKGYTLKGFQKSTGEEWNLETDIVSESMILYPLWKLDPATFTLTADKESVHVTPVEGGEVTLTAAVSPHAASNITYTWQWYRGSELIAEGKNNETLTVTQAGTYKVVVTADDGRQFSDPKELSIVISEEGHIYPDEWESDETHHWKECTVCGHEDAKTVHAGGTATCKDQAVCTDCGRAYGALDSANHVGGTQVRNASAASCTVDGYTGDIYCLGCGEKIASGTAIPALDHDMGEWETVTSPDCTNKGSEQRKCSRCDYIETRDVDPMGHTWEADFTIDKEPTCTEDGSKSIHCEKCDAVKDSTVIPATGHSFTNYVSNDDATCTQDGTETANCDNGCGAADTRTRTDSALGHDMGEWETVTSPDCTNKGSEQRKCSRCDYTETRDLDPIGHTWEADFTVDKEPTCTEDGSQSIHCEKCDAVKDNTVIPATGHSFGTAWQMDGENHWNTCTICGATGNQAGHIFTWVTDKEATAEENGSKHEECTVCGYQKAAVEIPAAGGGTTTPDDPDSATENPKTGEGRHFVLWGALLLISGTLAGILAIAVKRKQKHN</sequence>
<evidence type="ECO:0000313" key="5">
    <source>
        <dbReference type="EMBL" id="MBC8538204.1"/>
    </source>
</evidence>
<dbReference type="InterPro" id="IPR013783">
    <property type="entry name" value="Ig-like_fold"/>
</dbReference>
<accession>A0A926HVQ4</accession>
<dbReference type="AlphaFoldDB" id="A0A926HVQ4"/>
<dbReference type="EMBL" id="JACRSS010000001">
    <property type="protein sequence ID" value="MBC8538204.1"/>
    <property type="molecule type" value="Genomic_DNA"/>
</dbReference>
<feature type="signal peptide" evidence="3">
    <location>
        <begin position="1"/>
        <end position="28"/>
    </location>
</feature>
<keyword evidence="2" id="KW-0812">Transmembrane</keyword>
<name>A0A926HVQ4_9FIRM</name>
<evidence type="ECO:0000313" key="6">
    <source>
        <dbReference type="Proteomes" id="UP000617951"/>
    </source>
</evidence>
<evidence type="ECO:0000256" key="3">
    <source>
        <dbReference type="SAM" id="SignalP"/>
    </source>
</evidence>
<keyword evidence="6" id="KW-1185">Reference proteome</keyword>
<keyword evidence="2" id="KW-1133">Transmembrane helix</keyword>
<keyword evidence="2" id="KW-0472">Membrane</keyword>
<reference evidence="5" key="1">
    <citation type="submission" date="2020-08" db="EMBL/GenBank/DDBJ databases">
        <title>Genome public.</title>
        <authorList>
            <person name="Liu C."/>
            <person name="Sun Q."/>
        </authorList>
    </citation>
    <scope>NUCLEOTIDE SEQUENCE</scope>
    <source>
        <strain evidence="5">NSJ-63</strain>
    </source>
</reference>
<evidence type="ECO:0000256" key="2">
    <source>
        <dbReference type="SAM" id="Phobius"/>
    </source>
</evidence>
<feature type="domain" description="PKD" evidence="4">
    <location>
        <begin position="562"/>
        <end position="620"/>
    </location>
</feature>
<evidence type="ECO:0000259" key="4">
    <source>
        <dbReference type="Pfam" id="PF00801"/>
    </source>
</evidence>
<keyword evidence="3" id="KW-0732">Signal</keyword>
<dbReference type="CDD" id="cd00146">
    <property type="entry name" value="PKD"/>
    <property type="match status" value="1"/>
</dbReference>
<dbReference type="Gene3D" id="2.60.40.10">
    <property type="entry name" value="Immunoglobulins"/>
    <property type="match status" value="1"/>
</dbReference>
<dbReference type="Proteomes" id="UP000617951">
    <property type="component" value="Unassembled WGS sequence"/>
</dbReference>
<evidence type="ECO:0000256" key="1">
    <source>
        <dbReference type="SAM" id="MobiDB-lite"/>
    </source>
</evidence>
<dbReference type="InterPro" id="IPR000601">
    <property type="entry name" value="PKD_dom"/>
</dbReference>
<feature type="chain" id="PRO_5037550465" evidence="3">
    <location>
        <begin position="29"/>
        <end position="1059"/>
    </location>
</feature>
<dbReference type="RefSeq" id="WP_249279972.1">
    <property type="nucleotide sequence ID" value="NZ_JACRSS010000001.1"/>
</dbReference>
<dbReference type="InterPro" id="IPR011050">
    <property type="entry name" value="Pectin_lyase_fold/virulence"/>
</dbReference>
<dbReference type="SUPFAM" id="SSF51126">
    <property type="entry name" value="Pectin lyase-like"/>
    <property type="match status" value="1"/>
</dbReference>
<comment type="caution">
    <text evidence="5">The sequence shown here is derived from an EMBL/GenBank/DDBJ whole genome shotgun (WGS) entry which is preliminary data.</text>
</comment>